<reference evidence="3 4" key="1">
    <citation type="submission" date="2019-03" db="EMBL/GenBank/DDBJ databases">
        <title>Single cell metagenomics reveals metabolic interactions within the superorganism composed of flagellate Streblomastix strix and complex community of Bacteroidetes bacteria on its surface.</title>
        <authorList>
            <person name="Treitli S.C."/>
            <person name="Kolisko M."/>
            <person name="Husnik F."/>
            <person name="Keeling P."/>
            <person name="Hampl V."/>
        </authorList>
    </citation>
    <scope>NUCLEOTIDE SEQUENCE [LARGE SCALE GENOMIC DNA]</scope>
    <source>
        <strain evidence="3">ST1C</strain>
    </source>
</reference>
<name>A0A5J4XAQ8_9EUKA</name>
<sequence>MAQWNVQVSWKEGRLTKGQLIKHFAKFDPIDVIIEQTEQSSNKNSALIRFLTQQQAEQARDQTNGNILNGVEIEVIVQNKDKIRPETLDGDLTPQKSNQQTESSSQPPIEQDQKVINSQQGQFQATIYIKDLSPDAVEQDLTDFFIQGLKDPNCLKSLRICSESIKGAELQAYQRQTMHVDGISERFQC</sequence>
<dbReference type="Gene3D" id="3.30.70.330">
    <property type="match status" value="1"/>
</dbReference>
<evidence type="ECO:0000256" key="1">
    <source>
        <dbReference type="SAM" id="MobiDB-lite"/>
    </source>
</evidence>
<feature type="region of interest" description="Disordered" evidence="1">
    <location>
        <begin position="85"/>
        <end position="111"/>
    </location>
</feature>
<dbReference type="SUPFAM" id="SSF54928">
    <property type="entry name" value="RNA-binding domain, RBD"/>
    <property type="match status" value="1"/>
</dbReference>
<dbReference type="InterPro" id="IPR000504">
    <property type="entry name" value="RRM_dom"/>
</dbReference>
<dbReference type="Pfam" id="PF00076">
    <property type="entry name" value="RRM_1"/>
    <property type="match status" value="1"/>
</dbReference>
<organism evidence="3 4">
    <name type="scientific">Streblomastix strix</name>
    <dbReference type="NCBI Taxonomy" id="222440"/>
    <lineage>
        <taxon>Eukaryota</taxon>
        <taxon>Metamonada</taxon>
        <taxon>Preaxostyla</taxon>
        <taxon>Oxymonadida</taxon>
        <taxon>Streblomastigidae</taxon>
        <taxon>Streblomastix</taxon>
    </lineage>
</organism>
<dbReference type="InterPro" id="IPR012677">
    <property type="entry name" value="Nucleotide-bd_a/b_plait_sf"/>
</dbReference>
<comment type="caution">
    <text evidence="3">The sequence shown here is derived from an EMBL/GenBank/DDBJ whole genome shotgun (WGS) entry which is preliminary data.</text>
</comment>
<evidence type="ECO:0000313" key="4">
    <source>
        <dbReference type="Proteomes" id="UP000324800"/>
    </source>
</evidence>
<dbReference type="GO" id="GO:0003723">
    <property type="term" value="F:RNA binding"/>
    <property type="evidence" value="ECO:0007669"/>
    <property type="project" value="InterPro"/>
</dbReference>
<evidence type="ECO:0000313" key="3">
    <source>
        <dbReference type="EMBL" id="KAA6403886.1"/>
    </source>
</evidence>
<dbReference type="CDD" id="cd00590">
    <property type="entry name" value="RRM_SF"/>
    <property type="match status" value="1"/>
</dbReference>
<proteinExistence type="predicted"/>
<gene>
    <name evidence="3" type="ORF">EZS28_000593</name>
</gene>
<accession>A0A5J4XAQ8</accession>
<dbReference type="EMBL" id="SNRW01000050">
    <property type="protein sequence ID" value="KAA6403886.1"/>
    <property type="molecule type" value="Genomic_DNA"/>
</dbReference>
<evidence type="ECO:0000259" key="2">
    <source>
        <dbReference type="Pfam" id="PF00076"/>
    </source>
</evidence>
<feature type="compositionally biased region" description="Polar residues" evidence="1">
    <location>
        <begin position="94"/>
        <end position="111"/>
    </location>
</feature>
<dbReference type="Proteomes" id="UP000324800">
    <property type="component" value="Unassembled WGS sequence"/>
</dbReference>
<feature type="domain" description="RRM" evidence="2">
    <location>
        <begin position="16"/>
        <end position="73"/>
    </location>
</feature>
<protein>
    <recommendedName>
        <fullName evidence="2">RRM domain-containing protein</fullName>
    </recommendedName>
</protein>
<dbReference type="InterPro" id="IPR035979">
    <property type="entry name" value="RBD_domain_sf"/>
</dbReference>
<dbReference type="AlphaFoldDB" id="A0A5J4XAQ8"/>
<dbReference type="OrthoDB" id="5970at2759"/>